<organism evidence="2 3">
    <name type="scientific">Oerskovia turbata</name>
    <dbReference type="NCBI Taxonomy" id="1713"/>
    <lineage>
        <taxon>Bacteria</taxon>
        <taxon>Bacillati</taxon>
        <taxon>Actinomycetota</taxon>
        <taxon>Actinomycetes</taxon>
        <taxon>Micrococcales</taxon>
        <taxon>Cellulomonadaceae</taxon>
        <taxon>Oerskovia</taxon>
    </lineage>
</organism>
<reference evidence="3 4" key="1">
    <citation type="submission" date="2019-01" db="EMBL/GenBank/DDBJ databases">
        <title>Oerskovia turbata Genome sequencing and assembly.</title>
        <authorList>
            <person name="Dou T."/>
        </authorList>
    </citation>
    <scope>NUCLEOTIDE SEQUENCE [LARGE SCALE GENOMIC DNA]</scope>
    <source>
        <strain evidence="2 3">JCM12123</strain>
        <strain evidence="1 4">JCM3160</strain>
    </source>
</reference>
<dbReference type="EMBL" id="SDJQ01000013">
    <property type="protein sequence ID" value="RXR33753.1"/>
    <property type="molecule type" value="Genomic_DNA"/>
</dbReference>
<comment type="caution">
    <text evidence="2">The sequence shown here is derived from an EMBL/GenBank/DDBJ whole genome shotgun (WGS) entry which is preliminary data.</text>
</comment>
<evidence type="ECO:0000313" key="1">
    <source>
        <dbReference type="EMBL" id="RXR23777.1"/>
    </source>
</evidence>
<name>A0A4Q1KU79_9CELL</name>
<dbReference type="EMBL" id="SDJR01000009">
    <property type="protein sequence ID" value="RXR23777.1"/>
    <property type="molecule type" value="Genomic_DNA"/>
</dbReference>
<evidence type="ECO:0000313" key="2">
    <source>
        <dbReference type="EMBL" id="RXR33753.1"/>
    </source>
</evidence>
<evidence type="ECO:0000313" key="3">
    <source>
        <dbReference type="Proteomes" id="UP000289805"/>
    </source>
</evidence>
<keyword evidence="4" id="KW-1185">Reference proteome</keyword>
<proteinExistence type="predicted"/>
<dbReference type="Proteomes" id="UP000290517">
    <property type="component" value="Unassembled WGS sequence"/>
</dbReference>
<evidence type="ECO:0000313" key="4">
    <source>
        <dbReference type="Proteomes" id="UP000290517"/>
    </source>
</evidence>
<dbReference type="Proteomes" id="UP000289805">
    <property type="component" value="Unassembled WGS sequence"/>
</dbReference>
<protein>
    <submittedName>
        <fullName evidence="2">Uncharacterized protein</fullName>
    </submittedName>
</protein>
<gene>
    <name evidence="1" type="ORF">EQW73_14245</name>
    <name evidence="2" type="ORF">EQW78_10655</name>
</gene>
<dbReference type="AlphaFoldDB" id="A0A4Q1KU79"/>
<sequence>MQEIDWDAIDTERAQEAIRRHLRGDVHGNAILAHAQDGDAHLVLASTSSSTWALLAVILDDGTSTQELSRRLIDLTEERQLLRGSTAKVKGVGLIVHYAVVRSPTKEVARVRLPEQEWQSLRWDNDWQLDVRVTEQPDVAPQYELRQKLFGWSPF</sequence>
<dbReference type="RefSeq" id="WP_129429593.1">
    <property type="nucleotide sequence ID" value="NZ_JOFV01000013.1"/>
</dbReference>
<accession>A0A4Q1KU79</accession>